<feature type="transmembrane region" description="Helical" evidence="1">
    <location>
        <begin position="33"/>
        <end position="53"/>
    </location>
</feature>
<evidence type="ECO:0000313" key="3">
    <source>
        <dbReference type="Proteomes" id="UP001569414"/>
    </source>
</evidence>
<keyword evidence="3" id="KW-1185">Reference proteome</keyword>
<sequence>MNSHRKVREFILIFSTALALVPVWFVGIVEVEIWVLLRVILLFCALMLGLKIYDLLGVYELKVRLVRYGFLSSALISVISFQFLRGGFAGVSEREWFVAVSFLPLITVVLMQKIVSFRGLGKDE</sequence>
<protein>
    <recommendedName>
        <fullName evidence="4">DUF1616 domain-containing protein</fullName>
    </recommendedName>
</protein>
<dbReference type="EMBL" id="JBGMEL010000006">
    <property type="protein sequence ID" value="MFA0790521.1"/>
    <property type="molecule type" value="Genomic_DNA"/>
</dbReference>
<feature type="transmembrane region" description="Helical" evidence="1">
    <location>
        <begin position="7"/>
        <end position="27"/>
    </location>
</feature>
<comment type="caution">
    <text evidence="2">The sequence shown here is derived from an EMBL/GenBank/DDBJ whole genome shotgun (WGS) entry which is preliminary data.</text>
</comment>
<name>A0ABV4NM70_9GAMM</name>
<feature type="transmembrane region" description="Helical" evidence="1">
    <location>
        <begin position="65"/>
        <end position="84"/>
    </location>
</feature>
<feature type="transmembrane region" description="Helical" evidence="1">
    <location>
        <begin position="96"/>
        <end position="115"/>
    </location>
</feature>
<evidence type="ECO:0000313" key="2">
    <source>
        <dbReference type="EMBL" id="MFA0790521.1"/>
    </source>
</evidence>
<keyword evidence="1" id="KW-1133">Transmembrane helix</keyword>
<dbReference type="RefSeq" id="WP_371843243.1">
    <property type="nucleotide sequence ID" value="NZ_JBGMEL010000006.1"/>
</dbReference>
<dbReference type="Proteomes" id="UP001569414">
    <property type="component" value="Unassembled WGS sequence"/>
</dbReference>
<proteinExistence type="predicted"/>
<evidence type="ECO:0000256" key="1">
    <source>
        <dbReference type="SAM" id="Phobius"/>
    </source>
</evidence>
<keyword evidence="1" id="KW-0812">Transmembrane</keyword>
<evidence type="ECO:0008006" key="4">
    <source>
        <dbReference type="Google" id="ProtNLM"/>
    </source>
</evidence>
<reference evidence="2 3" key="1">
    <citation type="submission" date="2024-08" db="EMBL/GenBank/DDBJ databases">
        <authorList>
            <person name="Ishaq N."/>
        </authorList>
    </citation>
    <scope>NUCLEOTIDE SEQUENCE [LARGE SCALE GENOMIC DNA]</scope>
    <source>
        <strain evidence="2 3">JCM 30400</strain>
    </source>
</reference>
<organism evidence="2 3">
    <name type="scientific">Microbulbifer echini</name>
    <dbReference type="NCBI Taxonomy" id="1529067"/>
    <lineage>
        <taxon>Bacteria</taxon>
        <taxon>Pseudomonadati</taxon>
        <taxon>Pseudomonadota</taxon>
        <taxon>Gammaproteobacteria</taxon>
        <taxon>Cellvibrionales</taxon>
        <taxon>Microbulbiferaceae</taxon>
        <taxon>Microbulbifer</taxon>
    </lineage>
</organism>
<gene>
    <name evidence="2" type="ORF">ACCI51_08170</name>
</gene>
<keyword evidence="1" id="KW-0472">Membrane</keyword>
<accession>A0ABV4NM70</accession>